<gene>
    <name evidence="2" type="ORF">GFH32_03305</name>
</gene>
<feature type="domain" description="DUF4468" evidence="1">
    <location>
        <begin position="30"/>
        <end position="121"/>
    </location>
</feature>
<dbReference type="Proteomes" id="UP000326921">
    <property type="component" value="Chromosome"/>
</dbReference>
<protein>
    <submittedName>
        <fullName evidence="2">DUF4468 domain-containing protein</fullName>
    </submittedName>
</protein>
<keyword evidence="3" id="KW-1185">Reference proteome</keyword>
<evidence type="ECO:0000313" key="2">
    <source>
        <dbReference type="EMBL" id="QGA25408.1"/>
    </source>
</evidence>
<dbReference type="InterPro" id="IPR027823">
    <property type="entry name" value="DUF4468"/>
</dbReference>
<reference evidence="2 3" key="1">
    <citation type="submission" date="2019-10" db="EMBL/GenBank/DDBJ databases">
        <authorList>
            <person name="Dong K."/>
        </authorList>
    </citation>
    <scope>NUCLEOTIDE SEQUENCE [LARGE SCALE GENOMIC DNA]</scope>
    <source>
        <strain evidence="3">dk4302</strain>
    </source>
</reference>
<dbReference type="Pfam" id="PF14730">
    <property type="entry name" value="DUF4468"/>
    <property type="match status" value="1"/>
</dbReference>
<dbReference type="RefSeq" id="WP_153509731.1">
    <property type="nucleotide sequence ID" value="NZ_CP045652.1"/>
</dbReference>
<organism evidence="2 3">
    <name type="scientific">Sphingobacterium zhuxiongii</name>
    <dbReference type="NCBI Taxonomy" id="2662364"/>
    <lineage>
        <taxon>Bacteria</taxon>
        <taxon>Pseudomonadati</taxon>
        <taxon>Bacteroidota</taxon>
        <taxon>Sphingobacteriia</taxon>
        <taxon>Sphingobacteriales</taxon>
        <taxon>Sphingobacteriaceae</taxon>
        <taxon>Sphingobacterium</taxon>
    </lineage>
</organism>
<proteinExistence type="predicted"/>
<evidence type="ECO:0000313" key="3">
    <source>
        <dbReference type="Proteomes" id="UP000326921"/>
    </source>
</evidence>
<name>A0A5Q0QCI8_9SPHI</name>
<accession>A0A5Q0QCI8</accession>
<evidence type="ECO:0000259" key="1">
    <source>
        <dbReference type="Pfam" id="PF14730"/>
    </source>
</evidence>
<dbReference type="AlphaFoldDB" id="A0A5Q0QCI8"/>
<dbReference type="KEGG" id="sphe:GFH32_03305"/>
<dbReference type="Gene3D" id="3.30.530.80">
    <property type="match status" value="1"/>
</dbReference>
<dbReference type="EMBL" id="CP045652">
    <property type="protein sequence ID" value="QGA25408.1"/>
    <property type="molecule type" value="Genomic_DNA"/>
</dbReference>
<sequence>MKNILIALILLMPLLTIGQDLPIVNDKIVYERIIESPNLSKPELYAACKRFIANTFKSAKSVIQTEDENTGLIICKGNTILDYPKTRNSLIVTGMPVGGRKSFTMQFENKEGRCRVKIYDIFEDNSLSAYQRNYSLEEIMFDLAKRANSSKGKTKEKRTAVFDESVSIVNNSFLGLIKEFEESIATYKSNDNW</sequence>